<proteinExistence type="inferred from homology"/>
<dbReference type="RefSeq" id="WP_089328499.1">
    <property type="nucleotide sequence ID" value="NZ_FZOR01000026.1"/>
</dbReference>
<comment type="similarity">
    <text evidence="1 2">Belongs to the short-chain dehydrogenases/reductases (SDR) family.</text>
</comment>
<dbReference type="OrthoDB" id="9810734at2"/>
<dbReference type="AlphaFoldDB" id="A0A239M5T9"/>
<name>A0A239M5T9_9ACTN</name>
<keyword evidence="4" id="KW-1185">Reference proteome</keyword>
<dbReference type="GO" id="GO:0010304">
    <property type="term" value="P:PSII associated light-harvesting complex II catabolic process"/>
    <property type="evidence" value="ECO:0007669"/>
    <property type="project" value="TreeGrafter"/>
</dbReference>
<accession>A0A239M5T9</accession>
<dbReference type="PRINTS" id="PR00081">
    <property type="entry name" value="GDHRDH"/>
</dbReference>
<dbReference type="InterPro" id="IPR052625">
    <property type="entry name" value="Chl_b_Red"/>
</dbReference>
<evidence type="ECO:0000256" key="1">
    <source>
        <dbReference type="ARBA" id="ARBA00006484"/>
    </source>
</evidence>
<gene>
    <name evidence="3" type="ORF">SAMN05443665_102645</name>
</gene>
<dbReference type="GO" id="GO:0015996">
    <property type="term" value="P:chlorophyll catabolic process"/>
    <property type="evidence" value="ECO:0007669"/>
    <property type="project" value="TreeGrafter"/>
</dbReference>
<dbReference type="Proteomes" id="UP000198318">
    <property type="component" value="Unassembled WGS sequence"/>
</dbReference>
<organism evidence="3 4">
    <name type="scientific">Actinomadura meyerae</name>
    <dbReference type="NCBI Taxonomy" id="240840"/>
    <lineage>
        <taxon>Bacteria</taxon>
        <taxon>Bacillati</taxon>
        <taxon>Actinomycetota</taxon>
        <taxon>Actinomycetes</taxon>
        <taxon>Streptosporangiales</taxon>
        <taxon>Thermomonosporaceae</taxon>
        <taxon>Actinomadura</taxon>
    </lineage>
</organism>
<dbReference type="SUPFAM" id="SSF51735">
    <property type="entry name" value="NAD(P)-binding Rossmann-fold domains"/>
    <property type="match status" value="1"/>
</dbReference>
<dbReference type="CDD" id="cd05233">
    <property type="entry name" value="SDR_c"/>
    <property type="match status" value="1"/>
</dbReference>
<dbReference type="InterPro" id="IPR036291">
    <property type="entry name" value="NAD(P)-bd_dom_sf"/>
</dbReference>
<dbReference type="Pfam" id="PF00106">
    <property type="entry name" value="adh_short"/>
    <property type="match status" value="1"/>
</dbReference>
<evidence type="ECO:0000256" key="2">
    <source>
        <dbReference type="RuleBase" id="RU000363"/>
    </source>
</evidence>
<dbReference type="EMBL" id="FZOR01000026">
    <property type="protein sequence ID" value="SNT38267.1"/>
    <property type="molecule type" value="Genomic_DNA"/>
</dbReference>
<dbReference type="PANTHER" id="PTHR24314">
    <property type="entry name" value="NON-SPECIFIC LIPID TRANSFER PROTEIN-RELATED"/>
    <property type="match status" value="1"/>
</dbReference>
<dbReference type="InterPro" id="IPR020904">
    <property type="entry name" value="Sc_DH/Rdtase_CS"/>
</dbReference>
<evidence type="ECO:0000313" key="3">
    <source>
        <dbReference type="EMBL" id="SNT38267.1"/>
    </source>
</evidence>
<dbReference type="Gene3D" id="3.40.50.720">
    <property type="entry name" value="NAD(P)-binding Rossmann-like Domain"/>
    <property type="match status" value="1"/>
</dbReference>
<dbReference type="PROSITE" id="PS00061">
    <property type="entry name" value="ADH_SHORT"/>
    <property type="match status" value="1"/>
</dbReference>
<evidence type="ECO:0000313" key="4">
    <source>
        <dbReference type="Proteomes" id="UP000198318"/>
    </source>
</evidence>
<dbReference type="InterPro" id="IPR002347">
    <property type="entry name" value="SDR_fam"/>
</dbReference>
<dbReference type="PANTHER" id="PTHR24314:SF21">
    <property type="entry name" value="CHLOROPHYLL(IDE) B REDUCTASE NYC1, CHLOROPLASTIC-RELATED"/>
    <property type="match status" value="1"/>
</dbReference>
<sequence length="260" mass="26860">MTGPAVVVTGGTRGIGFGLARELLARGARVAICGRSRESVDAALDGLGGGAIGRVCDMADRGQVQALWDAAAEEFGRVDHWVNNAGVSTARRPLAELPPEQLEAVVSANLLGVMHGSAVAVRGMAAQGGGTVWNMAGLGGDGRTVPGLIAYGATKRGAAYLTSGLAKEVKGGPVKVAHLSPGMVVTDLLVRDYSPEELAKAKKVFNILADRVETVAPWLAARILAGTRNGGTVAWLTTPKIMGRFLLGTVRKRDLFGDPA</sequence>
<protein>
    <submittedName>
        <fullName evidence="3">NADP-dependent 3-hydroxy acid dehydrogenase YdfG</fullName>
    </submittedName>
</protein>
<reference evidence="3 4" key="1">
    <citation type="submission" date="2017-06" db="EMBL/GenBank/DDBJ databases">
        <authorList>
            <person name="Kim H.J."/>
            <person name="Triplett B.A."/>
        </authorList>
    </citation>
    <scope>NUCLEOTIDE SEQUENCE [LARGE SCALE GENOMIC DNA]</scope>
    <source>
        <strain evidence="3 4">DSM 44715</strain>
    </source>
</reference>
<dbReference type="PRINTS" id="PR00080">
    <property type="entry name" value="SDRFAMILY"/>
</dbReference>
<dbReference type="GO" id="GO:0034256">
    <property type="term" value="F:chlorophyll(ide) b reductase activity"/>
    <property type="evidence" value="ECO:0007669"/>
    <property type="project" value="TreeGrafter"/>
</dbReference>